<dbReference type="OrthoDB" id="5293641at2"/>
<feature type="transmembrane region" description="Helical" evidence="5">
    <location>
        <begin position="38"/>
        <end position="55"/>
    </location>
</feature>
<evidence type="ECO:0000259" key="6">
    <source>
        <dbReference type="Pfam" id="PF07298"/>
    </source>
</evidence>
<keyword evidence="4 5" id="KW-0472">Membrane</keyword>
<dbReference type="RefSeq" id="WP_109838886.1">
    <property type="nucleotide sequence ID" value="NZ_QGKM01000056.1"/>
</dbReference>
<feature type="transmembrane region" description="Helical" evidence="5">
    <location>
        <begin position="125"/>
        <end position="142"/>
    </location>
</feature>
<dbReference type="EMBL" id="QGKM01000056">
    <property type="protein sequence ID" value="PWQ94357.1"/>
    <property type="molecule type" value="Genomic_DNA"/>
</dbReference>
<sequence>MTLLIIGVLLWSCVHLYPSVFPQRREVMVERLGSKYQGIYALLIVFSILLMVIGWKTTIPEPVYNSPAWGRHLHMLTMLIAILLLGAGSSKGISRIKQYIRHPMLTGVMVWGIGHLLANGDIRSLILFGGLTIWAILNQITINRRDGTWVKPAEVAGFKREGILVVITVVVYLVLFMTHRFYSGMPIV</sequence>
<keyword evidence="3 5" id="KW-1133">Transmembrane helix</keyword>
<comment type="subcellular location">
    <subcellularLocation>
        <location evidence="1">Membrane</location>
        <topology evidence="1">Multi-pass membrane protein</topology>
    </subcellularLocation>
</comment>
<proteinExistence type="predicted"/>
<organism evidence="7 8">
    <name type="scientific">Leucothrix pacifica</name>
    <dbReference type="NCBI Taxonomy" id="1247513"/>
    <lineage>
        <taxon>Bacteria</taxon>
        <taxon>Pseudomonadati</taxon>
        <taxon>Pseudomonadota</taxon>
        <taxon>Gammaproteobacteria</taxon>
        <taxon>Thiotrichales</taxon>
        <taxon>Thiotrichaceae</taxon>
        <taxon>Leucothrix</taxon>
    </lineage>
</organism>
<protein>
    <submittedName>
        <fullName evidence="7">NnrU protein</fullName>
    </submittedName>
</protein>
<evidence type="ECO:0000256" key="3">
    <source>
        <dbReference type="ARBA" id="ARBA00022989"/>
    </source>
</evidence>
<evidence type="ECO:0000256" key="5">
    <source>
        <dbReference type="SAM" id="Phobius"/>
    </source>
</evidence>
<evidence type="ECO:0000256" key="1">
    <source>
        <dbReference type="ARBA" id="ARBA00004141"/>
    </source>
</evidence>
<reference evidence="7 8" key="1">
    <citation type="submission" date="2018-05" db="EMBL/GenBank/DDBJ databases">
        <title>Leucothrix arctica sp. nov., isolated from Arctic seawater.</title>
        <authorList>
            <person name="Choi A."/>
            <person name="Baek K."/>
        </authorList>
    </citation>
    <scope>NUCLEOTIDE SEQUENCE [LARGE SCALE GENOMIC DNA]</scope>
    <source>
        <strain evidence="7 8">JCM 18388</strain>
    </source>
</reference>
<feature type="domain" description="NnrU" evidence="6">
    <location>
        <begin position="3"/>
        <end position="185"/>
    </location>
</feature>
<evidence type="ECO:0000256" key="2">
    <source>
        <dbReference type="ARBA" id="ARBA00022692"/>
    </source>
</evidence>
<dbReference type="AlphaFoldDB" id="A0A317C7S8"/>
<dbReference type="GO" id="GO:0016020">
    <property type="term" value="C:membrane"/>
    <property type="evidence" value="ECO:0007669"/>
    <property type="project" value="UniProtKB-SubCell"/>
</dbReference>
<evidence type="ECO:0000256" key="4">
    <source>
        <dbReference type="ARBA" id="ARBA00023136"/>
    </source>
</evidence>
<feature type="transmembrane region" description="Helical" evidence="5">
    <location>
        <begin position="76"/>
        <end position="93"/>
    </location>
</feature>
<keyword evidence="2 5" id="KW-0812">Transmembrane</keyword>
<keyword evidence="8" id="KW-1185">Reference proteome</keyword>
<name>A0A317C7S8_9GAMM</name>
<feature type="transmembrane region" description="Helical" evidence="5">
    <location>
        <begin position="162"/>
        <end position="182"/>
    </location>
</feature>
<dbReference type="InterPro" id="IPR009915">
    <property type="entry name" value="NnrU_dom"/>
</dbReference>
<accession>A0A317C7S8</accession>
<dbReference type="Proteomes" id="UP000245539">
    <property type="component" value="Unassembled WGS sequence"/>
</dbReference>
<comment type="caution">
    <text evidence="7">The sequence shown here is derived from an EMBL/GenBank/DDBJ whole genome shotgun (WGS) entry which is preliminary data.</text>
</comment>
<evidence type="ECO:0000313" key="8">
    <source>
        <dbReference type="Proteomes" id="UP000245539"/>
    </source>
</evidence>
<evidence type="ECO:0000313" key="7">
    <source>
        <dbReference type="EMBL" id="PWQ94357.1"/>
    </source>
</evidence>
<dbReference type="Pfam" id="PF07298">
    <property type="entry name" value="NnrU"/>
    <property type="match status" value="1"/>
</dbReference>
<gene>
    <name evidence="7" type="ORF">DKW60_17125</name>
</gene>